<protein>
    <submittedName>
        <fullName evidence="1">Uncharacterized protein</fullName>
    </submittedName>
</protein>
<evidence type="ECO:0000313" key="1">
    <source>
        <dbReference type="EMBL" id="KAH7249335.1"/>
    </source>
</evidence>
<dbReference type="AlphaFoldDB" id="A0A9P9H2T7"/>
<keyword evidence="2" id="KW-1185">Reference proteome</keyword>
<comment type="caution">
    <text evidence="1">The sequence shown here is derived from an EMBL/GenBank/DDBJ whole genome shotgun (WGS) entry which is preliminary data.</text>
</comment>
<evidence type="ECO:0000313" key="2">
    <source>
        <dbReference type="Proteomes" id="UP000736672"/>
    </source>
</evidence>
<dbReference type="EMBL" id="JAGTJS010000013">
    <property type="protein sequence ID" value="KAH7249335.1"/>
    <property type="molecule type" value="Genomic_DNA"/>
</dbReference>
<accession>A0A9P9H2T7</accession>
<name>A0A9P9H2T7_FUSSL</name>
<sequence>MVHPPRPVIHLLVGALVGVNSHHTLSRETLIINKKETISSVISAPIGQEDPGDKETKGDAYVVKSCVVTLGFHCPEGQ</sequence>
<organism evidence="1 2">
    <name type="scientific">Fusarium solani</name>
    <name type="common">Filamentous fungus</name>
    <dbReference type="NCBI Taxonomy" id="169388"/>
    <lineage>
        <taxon>Eukaryota</taxon>
        <taxon>Fungi</taxon>
        <taxon>Dikarya</taxon>
        <taxon>Ascomycota</taxon>
        <taxon>Pezizomycotina</taxon>
        <taxon>Sordariomycetes</taxon>
        <taxon>Hypocreomycetidae</taxon>
        <taxon>Hypocreales</taxon>
        <taxon>Nectriaceae</taxon>
        <taxon>Fusarium</taxon>
        <taxon>Fusarium solani species complex</taxon>
    </lineage>
</organism>
<proteinExistence type="predicted"/>
<dbReference type="Proteomes" id="UP000736672">
    <property type="component" value="Unassembled WGS sequence"/>
</dbReference>
<reference evidence="1" key="1">
    <citation type="journal article" date="2021" name="Nat. Commun.">
        <title>Genetic determinants of endophytism in the Arabidopsis root mycobiome.</title>
        <authorList>
            <person name="Mesny F."/>
            <person name="Miyauchi S."/>
            <person name="Thiergart T."/>
            <person name="Pickel B."/>
            <person name="Atanasova L."/>
            <person name="Karlsson M."/>
            <person name="Huettel B."/>
            <person name="Barry K.W."/>
            <person name="Haridas S."/>
            <person name="Chen C."/>
            <person name="Bauer D."/>
            <person name="Andreopoulos W."/>
            <person name="Pangilinan J."/>
            <person name="LaButti K."/>
            <person name="Riley R."/>
            <person name="Lipzen A."/>
            <person name="Clum A."/>
            <person name="Drula E."/>
            <person name="Henrissat B."/>
            <person name="Kohler A."/>
            <person name="Grigoriev I.V."/>
            <person name="Martin F.M."/>
            <person name="Hacquard S."/>
        </authorList>
    </citation>
    <scope>NUCLEOTIDE SEQUENCE</scope>
    <source>
        <strain evidence="1">FSSC 5 MPI-SDFR-AT-0091</strain>
    </source>
</reference>
<gene>
    <name evidence="1" type="ORF">B0J15DRAFT_497402</name>
</gene>